<dbReference type="RefSeq" id="WP_235025057.1">
    <property type="nucleotide sequence ID" value="NZ_FCOL02000005.1"/>
</dbReference>
<dbReference type="Proteomes" id="UP000054925">
    <property type="component" value="Unassembled WGS sequence"/>
</dbReference>
<proteinExistence type="predicted"/>
<reference evidence="1" key="1">
    <citation type="submission" date="2016-01" db="EMBL/GenBank/DDBJ databases">
        <authorList>
            <person name="Peeters C."/>
        </authorList>
    </citation>
    <scope>NUCLEOTIDE SEQUENCE [LARGE SCALE GENOMIC DNA]</scope>
    <source>
        <strain evidence="1">LMG 22937</strain>
    </source>
</reference>
<evidence type="ECO:0008006" key="3">
    <source>
        <dbReference type="Google" id="ProtNLM"/>
    </source>
</evidence>
<keyword evidence="2" id="KW-1185">Reference proteome</keyword>
<protein>
    <recommendedName>
        <fullName evidence="3">Thioesterase superfamily protein</fullName>
    </recommendedName>
</protein>
<comment type="caution">
    <text evidence="1">The sequence shown here is derived from an EMBL/GenBank/DDBJ whole genome shotgun (WGS) entry which is preliminary data.</text>
</comment>
<sequence>MRLTARVGAELRAKIDQTVVLFSLENRCKVEVPAELKQKMLRFAPEE</sequence>
<organism evidence="1 2">
    <name type="scientific">Caballeronia terrestris</name>
    <dbReference type="NCBI Taxonomy" id="1226301"/>
    <lineage>
        <taxon>Bacteria</taxon>
        <taxon>Pseudomonadati</taxon>
        <taxon>Pseudomonadota</taxon>
        <taxon>Betaproteobacteria</taxon>
        <taxon>Burkholderiales</taxon>
        <taxon>Burkholderiaceae</taxon>
        <taxon>Caballeronia</taxon>
    </lineage>
</organism>
<evidence type="ECO:0000313" key="2">
    <source>
        <dbReference type="Proteomes" id="UP000054925"/>
    </source>
</evidence>
<gene>
    <name evidence="1" type="ORF">AWB67_01354</name>
</gene>
<evidence type="ECO:0000313" key="1">
    <source>
        <dbReference type="EMBL" id="SAL34141.1"/>
    </source>
</evidence>
<accession>A0A158GQP8</accession>
<dbReference type="AlphaFoldDB" id="A0A158GQP8"/>
<name>A0A158GQP8_9BURK</name>
<dbReference type="EMBL" id="FCOL02000005">
    <property type="protein sequence ID" value="SAL34141.1"/>
    <property type="molecule type" value="Genomic_DNA"/>
</dbReference>